<evidence type="ECO:0000256" key="5">
    <source>
        <dbReference type="ARBA" id="ARBA00022801"/>
    </source>
</evidence>
<organism evidence="8 9">
    <name type="scientific">Trichonephila inaurata madagascariensis</name>
    <dbReference type="NCBI Taxonomy" id="2747483"/>
    <lineage>
        <taxon>Eukaryota</taxon>
        <taxon>Metazoa</taxon>
        <taxon>Ecdysozoa</taxon>
        <taxon>Arthropoda</taxon>
        <taxon>Chelicerata</taxon>
        <taxon>Arachnida</taxon>
        <taxon>Araneae</taxon>
        <taxon>Araneomorphae</taxon>
        <taxon>Entelegynae</taxon>
        <taxon>Araneoidea</taxon>
        <taxon>Nephilidae</taxon>
        <taxon>Trichonephila</taxon>
        <taxon>Trichonephila inaurata</taxon>
    </lineage>
</organism>
<proteinExistence type="inferred from homology"/>
<comment type="similarity">
    <text evidence="1">Belongs to the peptidase C48 family.</text>
</comment>
<dbReference type="PANTHER" id="PTHR46896:SF3">
    <property type="entry name" value="FI06413P-RELATED"/>
    <property type="match status" value="1"/>
</dbReference>
<dbReference type="InterPro" id="IPR038765">
    <property type="entry name" value="Papain-like_cys_pep_sf"/>
</dbReference>
<keyword evidence="9" id="KW-1185">Reference proteome</keyword>
<evidence type="ECO:0000259" key="7">
    <source>
        <dbReference type="PROSITE" id="PS50600"/>
    </source>
</evidence>
<evidence type="ECO:0000256" key="2">
    <source>
        <dbReference type="ARBA" id="ARBA00022553"/>
    </source>
</evidence>
<reference evidence="8" key="1">
    <citation type="submission" date="2020-08" db="EMBL/GenBank/DDBJ databases">
        <title>Multicomponent nature underlies the extraordinary mechanical properties of spider dragline silk.</title>
        <authorList>
            <person name="Kono N."/>
            <person name="Nakamura H."/>
            <person name="Mori M."/>
            <person name="Yoshida Y."/>
            <person name="Ohtoshi R."/>
            <person name="Malay A.D."/>
            <person name="Moran D.A.P."/>
            <person name="Tomita M."/>
            <person name="Numata K."/>
            <person name="Arakawa K."/>
        </authorList>
    </citation>
    <scope>NUCLEOTIDE SEQUENCE</scope>
</reference>
<evidence type="ECO:0000256" key="1">
    <source>
        <dbReference type="ARBA" id="ARBA00005234"/>
    </source>
</evidence>
<keyword evidence="4" id="KW-0833">Ubl conjugation pathway</keyword>
<dbReference type="PROSITE" id="PS50600">
    <property type="entry name" value="ULP_PROTEASE"/>
    <property type="match status" value="1"/>
</dbReference>
<dbReference type="OrthoDB" id="9993754at2759"/>
<feature type="domain" description="Ubiquitin-like protease family profile" evidence="7">
    <location>
        <begin position="1"/>
        <end position="236"/>
    </location>
</feature>
<sequence length="308" mass="34899">MSGIDSPKLQNSVFKRLAKPKVPIHGDLWYERKAVTPALWDGRDEEKICKRETPSLRWTPAGETLRGQVPESPNVPSKSEVKNSKSSDNVTSTVEQESGSKVIIKELSSNGDEKYILGDSSNADDNSMNSSGNSPYLVEEPPDSDEPPETPDSSTHPDGKQRAEMPCICIFDSLSATNRWRIPQTLRDYLEMEWKMKKGTRKSFNKETMQGFFMKCPQQTNYSDCGMYLLQFVESFFENPMPYFGNPMPDLTNWFSEVKITKKRQQLKDLIISIHRKQVAAANANARKFNQPDSVQSSPSTVQQTDNR</sequence>
<feature type="region of interest" description="Disordered" evidence="6">
    <location>
        <begin position="286"/>
        <end position="308"/>
    </location>
</feature>
<accession>A0A8X7CDP6</accession>
<dbReference type="SUPFAM" id="SSF54001">
    <property type="entry name" value="Cysteine proteinases"/>
    <property type="match status" value="1"/>
</dbReference>
<dbReference type="AlphaFoldDB" id="A0A8X7CDP6"/>
<evidence type="ECO:0000256" key="3">
    <source>
        <dbReference type="ARBA" id="ARBA00022670"/>
    </source>
</evidence>
<gene>
    <name evidence="8" type="primary">Senp6</name>
    <name evidence="8" type="ORF">TNIN_112801</name>
</gene>
<keyword evidence="3" id="KW-0645">Protease</keyword>
<feature type="compositionally biased region" description="Low complexity" evidence="6">
    <location>
        <begin position="119"/>
        <end position="134"/>
    </location>
</feature>
<feature type="region of interest" description="Disordered" evidence="6">
    <location>
        <begin position="115"/>
        <end position="161"/>
    </location>
</feature>
<evidence type="ECO:0000256" key="4">
    <source>
        <dbReference type="ARBA" id="ARBA00022786"/>
    </source>
</evidence>
<dbReference type="InterPro" id="IPR003653">
    <property type="entry name" value="Peptidase_C48_C"/>
</dbReference>
<dbReference type="Pfam" id="PF02902">
    <property type="entry name" value="Peptidase_C48"/>
    <property type="match status" value="1"/>
</dbReference>
<dbReference type="GO" id="GO:0005634">
    <property type="term" value="C:nucleus"/>
    <property type="evidence" value="ECO:0007669"/>
    <property type="project" value="TreeGrafter"/>
</dbReference>
<keyword evidence="2" id="KW-0597">Phosphoprotein</keyword>
<dbReference type="Gene3D" id="1.10.418.20">
    <property type="match status" value="1"/>
</dbReference>
<name>A0A8X7CDP6_9ARAC</name>
<dbReference type="GO" id="GO:0005737">
    <property type="term" value="C:cytoplasm"/>
    <property type="evidence" value="ECO:0007669"/>
    <property type="project" value="TreeGrafter"/>
</dbReference>
<dbReference type="Proteomes" id="UP000886998">
    <property type="component" value="Unassembled WGS sequence"/>
</dbReference>
<dbReference type="GO" id="GO:0006508">
    <property type="term" value="P:proteolysis"/>
    <property type="evidence" value="ECO:0007669"/>
    <property type="project" value="UniProtKB-KW"/>
</dbReference>
<keyword evidence="5" id="KW-0378">Hydrolase</keyword>
<dbReference type="EMBL" id="BMAV01014428">
    <property type="protein sequence ID" value="GFY62811.1"/>
    <property type="molecule type" value="Genomic_DNA"/>
</dbReference>
<dbReference type="GO" id="GO:0016926">
    <property type="term" value="P:protein desumoylation"/>
    <property type="evidence" value="ECO:0007669"/>
    <property type="project" value="TreeGrafter"/>
</dbReference>
<feature type="compositionally biased region" description="Polar residues" evidence="6">
    <location>
        <begin position="86"/>
        <end position="99"/>
    </location>
</feature>
<feature type="region of interest" description="Disordered" evidence="6">
    <location>
        <begin position="51"/>
        <end position="102"/>
    </location>
</feature>
<evidence type="ECO:0000256" key="6">
    <source>
        <dbReference type="SAM" id="MobiDB-lite"/>
    </source>
</evidence>
<dbReference type="PANTHER" id="PTHR46896">
    <property type="entry name" value="SENTRIN-SPECIFIC PROTEASE"/>
    <property type="match status" value="1"/>
</dbReference>
<feature type="compositionally biased region" description="Low complexity" evidence="6">
    <location>
        <begin position="291"/>
        <end position="308"/>
    </location>
</feature>
<comment type="caution">
    <text evidence="8">The sequence shown here is derived from an EMBL/GenBank/DDBJ whole genome shotgun (WGS) entry which is preliminary data.</text>
</comment>
<evidence type="ECO:0000313" key="8">
    <source>
        <dbReference type="EMBL" id="GFY62811.1"/>
    </source>
</evidence>
<dbReference type="InterPro" id="IPR051947">
    <property type="entry name" value="Sentrin-specific_protease"/>
</dbReference>
<feature type="compositionally biased region" description="Acidic residues" evidence="6">
    <location>
        <begin position="140"/>
        <end position="149"/>
    </location>
</feature>
<evidence type="ECO:0000313" key="9">
    <source>
        <dbReference type="Proteomes" id="UP000886998"/>
    </source>
</evidence>
<protein>
    <recommendedName>
        <fullName evidence="7">Ubiquitin-like protease family profile domain-containing protein</fullName>
    </recommendedName>
</protein>
<dbReference type="GO" id="GO:0070139">
    <property type="term" value="F:SUMO-specific endopeptidase activity"/>
    <property type="evidence" value="ECO:0007669"/>
    <property type="project" value="TreeGrafter"/>
</dbReference>